<organism evidence="1 2">
    <name type="scientific">Chryseobacterium nepalense</name>
    <dbReference type="NCBI Taxonomy" id="1854498"/>
    <lineage>
        <taxon>Bacteria</taxon>
        <taxon>Pseudomonadati</taxon>
        <taxon>Bacteroidota</taxon>
        <taxon>Flavobacteriia</taxon>
        <taxon>Flavobacteriales</taxon>
        <taxon>Weeksellaceae</taxon>
        <taxon>Chryseobacterium group</taxon>
        <taxon>Chryseobacterium</taxon>
    </lineage>
</organism>
<gene>
    <name evidence="1" type="ORF">M0D58_13300</name>
</gene>
<dbReference type="EMBL" id="CP096203">
    <property type="protein sequence ID" value="UPQ75020.1"/>
    <property type="molecule type" value="Genomic_DNA"/>
</dbReference>
<accession>A0ABY4K2J4</accession>
<proteinExistence type="predicted"/>
<protein>
    <submittedName>
        <fullName evidence="1">Uncharacterized protein</fullName>
    </submittedName>
</protein>
<sequence length="286" mass="33808">MEAINRDSECSLVENYDTLYVEANGNKLDYLVYNKGVEKELAFKDVHHDIANIFIYQATIGVLSKLDNGSKRLYLDKYSVKKKALEELYTKYSSLGLGIMFHFITLNRKQYFMYTDNEDISDTDAEEFIYIIGTPLDHDKNLLGEHFAIFNLKNNFDINTIIDDHAFRDIYCNYKKSDLFRIVSDYRMPDKPSDGVFYPWEDINKIMSETNSQGNLYDEIEFIIGEVPNYKYILDFFRRNPKYGLDENRYREAYAKEEKRITILGRYVPEELGIRRNFFDMGSLYP</sequence>
<dbReference type="RefSeq" id="WP_248390186.1">
    <property type="nucleotide sequence ID" value="NZ_CP096203.1"/>
</dbReference>
<name>A0ABY4K2J4_9FLAO</name>
<reference evidence="1" key="1">
    <citation type="submission" date="2022-04" db="EMBL/GenBank/DDBJ databases">
        <title>Evolutionary, genomic, and biogeographic characterization of Chryseobacterium nepalense represented by a plastic-degrading bacterium AC3.</title>
        <authorList>
            <person name="Yin Z."/>
            <person name="Liu X."/>
            <person name="Wang D."/>
            <person name="Xie Z."/>
        </authorList>
    </citation>
    <scope>NUCLEOTIDE SEQUENCE</scope>
    <source>
        <strain evidence="1">AC3</strain>
    </source>
</reference>
<keyword evidence="2" id="KW-1185">Reference proteome</keyword>
<dbReference type="Proteomes" id="UP000830552">
    <property type="component" value="Chromosome"/>
</dbReference>
<evidence type="ECO:0000313" key="1">
    <source>
        <dbReference type="EMBL" id="UPQ75020.1"/>
    </source>
</evidence>
<evidence type="ECO:0000313" key="2">
    <source>
        <dbReference type="Proteomes" id="UP000830552"/>
    </source>
</evidence>